<dbReference type="GO" id="GO:0005737">
    <property type="term" value="C:cytoplasm"/>
    <property type="evidence" value="ECO:0007669"/>
    <property type="project" value="UniProtKB-SubCell"/>
</dbReference>
<keyword evidence="7" id="KW-1185">Reference proteome</keyword>
<comment type="subcellular location">
    <subcellularLocation>
        <location evidence="1">Cytoplasm</location>
    </subcellularLocation>
</comment>
<keyword evidence="4" id="KW-0598">Phosphotransferase system</keyword>
<dbReference type="SUPFAM" id="SSF55594">
    <property type="entry name" value="HPr-like"/>
    <property type="match status" value="1"/>
</dbReference>
<accession>A0A345P8A5</accession>
<dbReference type="KEGG" id="mbah:HYN46_12090"/>
<protein>
    <submittedName>
        <fullName evidence="6">HPr family phosphocarrier protein</fullName>
    </submittedName>
</protein>
<name>A0A345P8A5_9GAMM</name>
<proteinExistence type="inferred from homology"/>
<dbReference type="NCBIfam" id="TIGR01003">
    <property type="entry name" value="PTS_HPr_family"/>
    <property type="match status" value="1"/>
</dbReference>
<dbReference type="PANTHER" id="PTHR33705:SF2">
    <property type="entry name" value="PHOSPHOCARRIER PROTEIN NPR"/>
    <property type="match status" value="1"/>
</dbReference>
<dbReference type="EMBL" id="CP031222">
    <property type="protein sequence ID" value="AXI03514.1"/>
    <property type="molecule type" value="Genomic_DNA"/>
</dbReference>
<evidence type="ECO:0000256" key="2">
    <source>
        <dbReference type="ARBA" id="ARBA00010736"/>
    </source>
</evidence>
<dbReference type="InterPro" id="IPR000032">
    <property type="entry name" value="HPr-like"/>
</dbReference>
<evidence type="ECO:0000313" key="7">
    <source>
        <dbReference type="Proteomes" id="UP000253940"/>
    </source>
</evidence>
<evidence type="ECO:0000256" key="1">
    <source>
        <dbReference type="ARBA" id="ARBA00004496"/>
    </source>
</evidence>
<dbReference type="InterPro" id="IPR050399">
    <property type="entry name" value="HPr"/>
</dbReference>
<dbReference type="Proteomes" id="UP000253940">
    <property type="component" value="Chromosome"/>
</dbReference>
<dbReference type="AlphaFoldDB" id="A0A345P8A5"/>
<sequence length="96" mass="10553">MSTAQNDPIDTTLDVINKLGLHARACGKLIEVTSRHRCDIRIGRDDSLVDAKNIMALLMLGAGKGSTLRLVIQGSDQDKAHDAIRELFALRFHEAE</sequence>
<dbReference type="InterPro" id="IPR035895">
    <property type="entry name" value="HPr-like_sf"/>
</dbReference>
<feature type="domain" description="HPr" evidence="5">
    <location>
        <begin position="8"/>
        <end position="95"/>
    </location>
</feature>
<reference evidence="6 7" key="1">
    <citation type="submission" date="2018-07" db="EMBL/GenBank/DDBJ databases">
        <title>Genome sequencing of Moraxellaceae gen. HYN0046.</title>
        <authorList>
            <person name="Kim M."/>
            <person name="Yi H."/>
        </authorList>
    </citation>
    <scope>NUCLEOTIDE SEQUENCE [LARGE SCALE GENOMIC DNA]</scope>
    <source>
        <strain evidence="6 7">HYN0046</strain>
    </source>
</reference>
<evidence type="ECO:0000256" key="4">
    <source>
        <dbReference type="ARBA" id="ARBA00022683"/>
    </source>
</evidence>
<comment type="similarity">
    <text evidence="2">Belongs to the HPr family.</text>
</comment>
<evidence type="ECO:0000313" key="6">
    <source>
        <dbReference type="EMBL" id="AXI03514.1"/>
    </source>
</evidence>
<dbReference type="PANTHER" id="PTHR33705">
    <property type="entry name" value="PHOSPHOCARRIER PROTEIN HPR"/>
    <property type="match status" value="1"/>
</dbReference>
<organism evidence="6 7">
    <name type="scientific">Aquirhabdus parva</name>
    <dbReference type="NCBI Taxonomy" id="2283318"/>
    <lineage>
        <taxon>Bacteria</taxon>
        <taxon>Pseudomonadati</taxon>
        <taxon>Pseudomonadota</taxon>
        <taxon>Gammaproteobacteria</taxon>
        <taxon>Moraxellales</taxon>
        <taxon>Moraxellaceae</taxon>
        <taxon>Aquirhabdus</taxon>
    </lineage>
</organism>
<dbReference type="RefSeq" id="WP_114899622.1">
    <property type="nucleotide sequence ID" value="NZ_CP031222.1"/>
</dbReference>
<dbReference type="Pfam" id="PF00381">
    <property type="entry name" value="PTS-HPr"/>
    <property type="match status" value="1"/>
</dbReference>
<evidence type="ECO:0000256" key="3">
    <source>
        <dbReference type="ARBA" id="ARBA00022490"/>
    </source>
</evidence>
<evidence type="ECO:0000259" key="5">
    <source>
        <dbReference type="PROSITE" id="PS51350"/>
    </source>
</evidence>
<keyword evidence="3" id="KW-0963">Cytoplasm</keyword>
<gene>
    <name evidence="6" type="ORF">HYN46_12090</name>
</gene>
<dbReference type="Gene3D" id="3.30.1340.10">
    <property type="entry name" value="HPr-like"/>
    <property type="match status" value="1"/>
</dbReference>
<dbReference type="GO" id="GO:0009401">
    <property type="term" value="P:phosphoenolpyruvate-dependent sugar phosphotransferase system"/>
    <property type="evidence" value="ECO:0007669"/>
    <property type="project" value="UniProtKB-KW"/>
</dbReference>
<dbReference type="PROSITE" id="PS51350">
    <property type="entry name" value="PTS_HPR_DOM"/>
    <property type="match status" value="1"/>
</dbReference>
<dbReference type="PRINTS" id="PR00107">
    <property type="entry name" value="PHOSPHOCPHPR"/>
</dbReference>
<dbReference type="OrthoDB" id="9798965at2"/>